<evidence type="ECO:0000256" key="1">
    <source>
        <dbReference type="SAM" id="Phobius"/>
    </source>
</evidence>
<evidence type="ECO:0000313" key="2">
    <source>
        <dbReference type="EMBL" id="UQX86710.1"/>
    </source>
</evidence>
<reference evidence="2" key="1">
    <citation type="journal article" date="2018" name="Int. J. Syst. Evol. Microbiol.">
        <title>Jatrophihabitans telluris sp. nov., isolated from sediment soil of lava forest wetlands and the emended description of the genus Jatrophihabitans.</title>
        <authorList>
            <person name="Lee K.C."/>
            <person name="Suh M.K."/>
            <person name="Eom M.K."/>
            <person name="Kim K.K."/>
            <person name="Kim J.S."/>
            <person name="Kim D.S."/>
            <person name="Ko S.H."/>
            <person name="Shin Y.K."/>
            <person name="Lee J.S."/>
        </authorList>
    </citation>
    <scope>NUCLEOTIDE SEQUENCE</scope>
    <source>
        <strain evidence="2">N237</strain>
    </source>
</reference>
<protein>
    <recommendedName>
        <fullName evidence="4">DUF4345 domain-containing protein</fullName>
    </recommendedName>
</protein>
<proteinExistence type="predicted"/>
<evidence type="ECO:0000313" key="3">
    <source>
        <dbReference type="Proteomes" id="UP001056336"/>
    </source>
</evidence>
<evidence type="ECO:0008006" key="4">
    <source>
        <dbReference type="Google" id="ProtNLM"/>
    </source>
</evidence>
<keyword evidence="1" id="KW-0812">Transmembrane</keyword>
<keyword evidence="1" id="KW-0472">Membrane</keyword>
<dbReference type="EMBL" id="CP097332">
    <property type="protein sequence ID" value="UQX86710.1"/>
    <property type="molecule type" value="Genomic_DNA"/>
</dbReference>
<gene>
    <name evidence="2" type="ORF">M6D93_10340</name>
</gene>
<name>A0ABY4QSX8_9ACTN</name>
<dbReference type="RefSeq" id="WP_249769066.1">
    <property type="nucleotide sequence ID" value="NZ_CP097332.1"/>
</dbReference>
<reference evidence="2" key="2">
    <citation type="submission" date="2022-05" db="EMBL/GenBank/DDBJ databases">
        <authorList>
            <person name="Kim J.-S."/>
            <person name="Lee K."/>
            <person name="Suh M."/>
            <person name="Eom M."/>
            <person name="Kim J.-S."/>
            <person name="Kim D.-S."/>
            <person name="Ko S.-H."/>
            <person name="Shin Y."/>
            <person name="Lee J.-S."/>
        </authorList>
    </citation>
    <scope>NUCLEOTIDE SEQUENCE</scope>
    <source>
        <strain evidence="2">N237</strain>
    </source>
</reference>
<feature type="transmembrane region" description="Helical" evidence="1">
    <location>
        <begin position="50"/>
        <end position="70"/>
    </location>
</feature>
<organism evidence="2 3">
    <name type="scientific">Jatrophihabitans telluris</name>
    <dbReference type="NCBI Taxonomy" id="2038343"/>
    <lineage>
        <taxon>Bacteria</taxon>
        <taxon>Bacillati</taxon>
        <taxon>Actinomycetota</taxon>
        <taxon>Actinomycetes</taxon>
        <taxon>Jatrophihabitantales</taxon>
        <taxon>Jatrophihabitantaceae</taxon>
        <taxon>Jatrophihabitans</taxon>
    </lineage>
</organism>
<keyword evidence="3" id="KW-1185">Reference proteome</keyword>
<keyword evidence="1" id="KW-1133">Transmembrane helix</keyword>
<accession>A0ABY4QSX8</accession>
<feature type="transmembrane region" description="Helical" evidence="1">
    <location>
        <begin position="20"/>
        <end position="38"/>
    </location>
</feature>
<dbReference type="Proteomes" id="UP001056336">
    <property type="component" value="Chromosome"/>
</dbReference>
<sequence>MATKLSTQSVSEIQLFDSQLVRRALTVVGLVGVALVHVLDVQGKMHELPYVGWLFVIEIVGSLLVAEWLIRADDLRAWLISGALAGGALLGYATSRTVGLPGDHGGDKGNWLEPLGLASLLIEAIVVLLVATRFVARAR</sequence>
<feature type="transmembrane region" description="Helical" evidence="1">
    <location>
        <begin position="115"/>
        <end position="136"/>
    </location>
</feature>
<feature type="transmembrane region" description="Helical" evidence="1">
    <location>
        <begin position="77"/>
        <end position="95"/>
    </location>
</feature>